<dbReference type="EMBL" id="JADILV010000007">
    <property type="protein sequence ID" value="MBO8482720.1"/>
    <property type="molecule type" value="Genomic_DNA"/>
</dbReference>
<dbReference type="GO" id="GO:0003824">
    <property type="term" value="F:catalytic activity"/>
    <property type="evidence" value="ECO:0007669"/>
    <property type="project" value="InterPro"/>
</dbReference>
<protein>
    <submittedName>
        <fullName evidence="3">Methylated-DNA--[protein]-cysteine S-methyltransferase</fullName>
    </submittedName>
</protein>
<comment type="caution">
    <text evidence="3">The sequence shown here is derived from an EMBL/GenBank/DDBJ whole genome shotgun (WGS) entry which is preliminary data.</text>
</comment>
<dbReference type="InterPro" id="IPR014048">
    <property type="entry name" value="MethylDNA_cys_MeTrfase_DNA-bd"/>
</dbReference>
<dbReference type="Proteomes" id="UP000725002">
    <property type="component" value="Unassembled WGS sequence"/>
</dbReference>
<dbReference type="InterPro" id="IPR036388">
    <property type="entry name" value="WH-like_DNA-bd_sf"/>
</dbReference>
<keyword evidence="1" id="KW-0227">DNA damage</keyword>
<name>A0A940DQ91_9BACT</name>
<dbReference type="SUPFAM" id="SSF46767">
    <property type="entry name" value="Methylated DNA-protein cysteine methyltransferase, C-terminal domain"/>
    <property type="match status" value="1"/>
</dbReference>
<dbReference type="PANTHER" id="PTHR10815">
    <property type="entry name" value="METHYLATED-DNA--PROTEIN-CYSTEINE METHYLTRANSFERASE"/>
    <property type="match status" value="1"/>
</dbReference>
<dbReference type="AlphaFoldDB" id="A0A940DQ91"/>
<dbReference type="Pfam" id="PF01035">
    <property type="entry name" value="DNA_binding_1"/>
    <property type="match status" value="1"/>
</dbReference>
<organism evidence="3 4">
    <name type="scientific">Candidatus Cryptobacteroides avicola</name>
    <dbReference type="NCBI Taxonomy" id="2840757"/>
    <lineage>
        <taxon>Bacteria</taxon>
        <taxon>Pseudomonadati</taxon>
        <taxon>Bacteroidota</taxon>
        <taxon>Bacteroidia</taxon>
        <taxon>Bacteroidales</taxon>
        <taxon>Candidatus Cryptobacteroides</taxon>
    </lineage>
</organism>
<reference evidence="3" key="2">
    <citation type="journal article" date="2021" name="PeerJ">
        <title>Extensive microbial diversity within the chicken gut microbiome revealed by metagenomics and culture.</title>
        <authorList>
            <person name="Gilroy R."/>
            <person name="Ravi A."/>
            <person name="Getino M."/>
            <person name="Pursley I."/>
            <person name="Horton D.L."/>
            <person name="Alikhan N.F."/>
            <person name="Baker D."/>
            <person name="Gharbi K."/>
            <person name="Hall N."/>
            <person name="Watson M."/>
            <person name="Adriaenssens E.M."/>
            <person name="Foster-Nyarko E."/>
            <person name="Jarju S."/>
            <person name="Secka A."/>
            <person name="Antonio M."/>
            <person name="Oren A."/>
            <person name="Chaudhuri R.R."/>
            <person name="La Ragione R."/>
            <person name="Hildebrand F."/>
            <person name="Pallen M.J."/>
        </authorList>
    </citation>
    <scope>NUCLEOTIDE SEQUENCE</scope>
    <source>
        <strain evidence="3">G3-8215</strain>
    </source>
</reference>
<evidence type="ECO:0000256" key="1">
    <source>
        <dbReference type="ARBA" id="ARBA00022763"/>
    </source>
</evidence>
<feature type="domain" description="Methylated-DNA-[protein]-cysteine S-methyltransferase DNA binding" evidence="2">
    <location>
        <begin position="111"/>
        <end position="155"/>
    </location>
</feature>
<proteinExistence type="predicted"/>
<evidence type="ECO:0000313" key="4">
    <source>
        <dbReference type="Proteomes" id="UP000725002"/>
    </source>
</evidence>
<reference evidence="3" key="1">
    <citation type="submission" date="2020-10" db="EMBL/GenBank/DDBJ databases">
        <authorList>
            <person name="Gilroy R."/>
        </authorList>
    </citation>
    <scope>NUCLEOTIDE SEQUENCE</scope>
    <source>
        <strain evidence="3">G3-8215</strain>
    </source>
</reference>
<sequence>MDPDLQYLFDLDWIITRINGKISSVALDWKPLAALTSKVSFWPTSRISDIESTKISTRELLKISSEAVWSDLFPVGTPFQKKVWENLFYLTHRRPEESPGERSAEPGNAVRLVSYTDFAAMCGSRPGVRAVAHAVGLNPIPVIIPCHLIVPKEATDSISRTEKEAETTLFGKDGLCLDTSLDFGQFSLLGGKPLKRDLIRLTFSDMM</sequence>
<accession>A0A940DQ91</accession>
<dbReference type="GO" id="GO:0006281">
    <property type="term" value="P:DNA repair"/>
    <property type="evidence" value="ECO:0007669"/>
    <property type="project" value="InterPro"/>
</dbReference>
<evidence type="ECO:0000313" key="3">
    <source>
        <dbReference type="EMBL" id="MBO8482720.1"/>
    </source>
</evidence>
<dbReference type="Gene3D" id="1.10.10.10">
    <property type="entry name" value="Winged helix-like DNA-binding domain superfamily/Winged helix DNA-binding domain"/>
    <property type="match status" value="1"/>
</dbReference>
<dbReference type="PANTHER" id="PTHR10815:SF13">
    <property type="entry name" value="METHYLATED-DNA--PROTEIN-CYSTEINE METHYLTRANSFERASE"/>
    <property type="match status" value="1"/>
</dbReference>
<evidence type="ECO:0000259" key="2">
    <source>
        <dbReference type="Pfam" id="PF01035"/>
    </source>
</evidence>
<dbReference type="CDD" id="cd06445">
    <property type="entry name" value="ATase"/>
    <property type="match status" value="1"/>
</dbReference>
<dbReference type="InterPro" id="IPR036217">
    <property type="entry name" value="MethylDNA_cys_MeTrfase_DNAb"/>
</dbReference>
<gene>
    <name evidence="3" type="ORF">IAB75_01165</name>
</gene>